<name>A0A087TS78_STEMI</name>
<organism evidence="17 18">
    <name type="scientific">Stegodyphus mimosarum</name>
    <name type="common">African social velvet spider</name>
    <dbReference type="NCBI Taxonomy" id="407821"/>
    <lineage>
        <taxon>Eukaryota</taxon>
        <taxon>Metazoa</taxon>
        <taxon>Ecdysozoa</taxon>
        <taxon>Arthropoda</taxon>
        <taxon>Chelicerata</taxon>
        <taxon>Arachnida</taxon>
        <taxon>Araneae</taxon>
        <taxon>Araneomorphae</taxon>
        <taxon>Entelegynae</taxon>
        <taxon>Eresoidea</taxon>
        <taxon>Eresidae</taxon>
        <taxon>Stegodyphus</taxon>
    </lineage>
</organism>
<dbReference type="Pfam" id="PF01764">
    <property type="entry name" value="Lipase_3"/>
    <property type="match status" value="1"/>
</dbReference>
<evidence type="ECO:0000256" key="1">
    <source>
        <dbReference type="ARBA" id="ARBA00001913"/>
    </source>
</evidence>
<dbReference type="Proteomes" id="UP000054359">
    <property type="component" value="Unassembled WGS sequence"/>
</dbReference>
<dbReference type="SUPFAM" id="SSF53474">
    <property type="entry name" value="alpha/beta-Hydrolases"/>
    <property type="match status" value="1"/>
</dbReference>
<sequence>MIFGILLVFDPINNYRNNGSGHRVADVERGEPQPLYINLNSAGVEKAKKVWEWQIRLFCCCCGNRDEQSKSAYSTISKLFTYHFEDVDLVPSDIAAGLILLQQKQAMENTNRVSTSQHSENFSVQSPDSLTSTGAVQGSIISSPGVFTPPANQFWMTPEMALCFMKFAQGSYGWPMFLYSNCFTGMCQIWKDIRCCACCCKPPSYIIDDNCCQCHTAALKYVTDLTDEDLIFVSFHNRVYEIPFYVAVDHQTCSVVVSIRGTLSLSDTLTDLTAECDRLFTDGCPQGVFCHRGMLRAAYFVKNKLEESHALSDAFALHQSYSLAITGHSLGAGTAALLALLLRPIYPNLRCFAFSPPGGLLSLEAVKYSEDFVMSVTLGDDLVPRLSVPTVEDMKKKLLNCIVDCEQPKYKIFLQKLLSCFGKNQHSQADSTAPLSRPLLEHFGQTNSSGNYTTNSSQEGSSEGSVSSSQTTAHSRHSAHIPLYIPGRILHMNRVDTSFQGRWVTTDYFNQIIISPTMVSDHMPHAMYNALKQLASNSGNFIP</sequence>
<evidence type="ECO:0000256" key="8">
    <source>
        <dbReference type="ARBA" id="ARBA00022837"/>
    </source>
</evidence>
<evidence type="ECO:0000256" key="15">
    <source>
        <dbReference type="SAM" id="MobiDB-lite"/>
    </source>
</evidence>
<dbReference type="InterPro" id="IPR002921">
    <property type="entry name" value="Fungal_lipase-type"/>
</dbReference>
<comment type="catalytic activity">
    <reaction evidence="13">
        <text>a 1,2-diacyl-sn-glycerol + H2O = a 2-acylglycerol + a fatty acid + H(+)</text>
        <dbReference type="Rhea" id="RHEA:33275"/>
        <dbReference type="ChEBI" id="CHEBI:15377"/>
        <dbReference type="ChEBI" id="CHEBI:15378"/>
        <dbReference type="ChEBI" id="CHEBI:17389"/>
        <dbReference type="ChEBI" id="CHEBI:17815"/>
        <dbReference type="ChEBI" id="CHEBI:28868"/>
        <dbReference type="EC" id="3.1.1.116"/>
    </reaction>
    <physiologicalReaction direction="left-to-right" evidence="13">
        <dbReference type="Rhea" id="RHEA:33276"/>
    </physiologicalReaction>
</comment>
<keyword evidence="12" id="KW-0472">Membrane</keyword>
<keyword evidence="9" id="KW-0442">Lipid degradation</keyword>
<evidence type="ECO:0000256" key="7">
    <source>
        <dbReference type="ARBA" id="ARBA00022801"/>
    </source>
</evidence>
<feature type="region of interest" description="Disordered" evidence="15">
    <location>
        <begin position="445"/>
        <end position="474"/>
    </location>
</feature>
<dbReference type="Gene3D" id="3.40.50.1820">
    <property type="entry name" value="alpha/beta hydrolase"/>
    <property type="match status" value="1"/>
</dbReference>
<evidence type="ECO:0000259" key="16">
    <source>
        <dbReference type="Pfam" id="PF01764"/>
    </source>
</evidence>
<feature type="domain" description="Fungal lipase-type" evidence="16">
    <location>
        <begin position="256"/>
        <end position="388"/>
    </location>
</feature>
<reference evidence="17 18" key="1">
    <citation type="submission" date="2013-11" db="EMBL/GenBank/DDBJ databases">
        <title>Genome sequencing of Stegodyphus mimosarum.</title>
        <authorList>
            <person name="Bechsgaard J."/>
        </authorList>
    </citation>
    <scope>NUCLEOTIDE SEQUENCE [LARGE SCALE GENOMIC DNA]</scope>
</reference>
<gene>
    <name evidence="17" type="ORF">X975_11797</name>
</gene>
<keyword evidence="11" id="KW-0443">Lipid metabolism</keyword>
<feature type="compositionally biased region" description="Low complexity" evidence="15">
    <location>
        <begin position="446"/>
        <end position="470"/>
    </location>
</feature>
<dbReference type="GO" id="GO:0005737">
    <property type="term" value="C:cytoplasm"/>
    <property type="evidence" value="ECO:0007669"/>
    <property type="project" value="TreeGrafter"/>
</dbReference>
<keyword evidence="5" id="KW-0812">Transmembrane</keyword>
<evidence type="ECO:0000256" key="3">
    <source>
        <dbReference type="ARBA" id="ARBA00022475"/>
    </source>
</evidence>
<evidence type="ECO:0000256" key="9">
    <source>
        <dbReference type="ARBA" id="ARBA00022963"/>
    </source>
</evidence>
<evidence type="ECO:0000256" key="10">
    <source>
        <dbReference type="ARBA" id="ARBA00022989"/>
    </source>
</evidence>
<dbReference type="EC" id="3.1.1.116" evidence="14"/>
<proteinExistence type="predicted"/>
<evidence type="ECO:0000313" key="18">
    <source>
        <dbReference type="Proteomes" id="UP000054359"/>
    </source>
</evidence>
<keyword evidence="3" id="KW-1003">Cell membrane</keyword>
<evidence type="ECO:0000256" key="6">
    <source>
        <dbReference type="ARBA" id="ARBA00022723"/>
    </source>
</evidence>
<dbReference type="PANTHER" id="PTHR45792">
    <property type="entry name" value="DIACYLGLYCEROL LIPASE HOMOLOG-RELATED"/>
    <property type="match status" value="1"/>
</dbReference>
<dbReference type="OrthoDB" id="438440at2759"/>
<keyword evidence="10" id="KW-1133">Transmembrane helix</keyword>
<dbReference type="OMA" id="FTIVCEI"/>
<dbReference type="GO" id="GO:0005886">
    <property type="term" value="C:plasma membrane"/>
    <property type="evidence" value="ECO:0007669"/>
    <property type="project" value="UniProtKB-SubCell"/>
</dbReference>
<dbReference type="GO" id="GO:0022008">
    <property type="term" value="P:neurogenesis"/>
    <property type="evidence" value="ECO:0007669"/>
    <property type="project" value="TreeGrafter"/>
</dbReference>
<dbReference type="InterPro" id="IPR052214">
    <property type="entry name" value="DAG_Lipase-Related"/>
</dbReference>
<dbReference type="GO" id="GO:0046872">
    <property type="term" value="F:metal ion binding"/>
    <property type="evidence" value="ECO:0007669"/>
    <property type="project" value="UniProtKB-KW"/>
</dbReference>
<comment type="cofactor">
    <cofactor evidence="1">
        <name>Ca(2+)</name>
        <dbReference type="ChEBI" id="CHEBI:29108"/>
    </cofactor>
</comment>
<dbReference type="GO" id="GO:0004806">
    <property type="term" value="F:triacylglycerol lipase activity"/>
    <property type="evidence" value="ECO:0007669"/>
    <property type="project" value="TreeGrafter"/>
</dbReference>
<evidence type="ECO:0000256" key="13">
    <source>
        <dbReference type="ARBA" id="ARBA00024531"/>
    </source>
</evidence>
<protein>
    <recommendedName>
        <fullName evidence="14">sn-1-specific diacylglycerol lipase</fullName>
        <ecNumber evidence="14">3.1.1.116</ecNumber>
    </recommendedName>
</protein>
<dbReference type="GO" id="GO:0019369">
    <property type="term" value="P:arachidonate metabolic process"/>
    <property type="evidence" value="ECO:0007669"/>
    <property type="project" value="TreeGrafter"/>
</dbReference>
<dbReference type="CDD" id="cd00519">
    <property type="entry name" value="Lipase_3"/>
    <property type="match status" value="1"/>
</dbReference>
<evidence type="ECO:0000256" key="14">
    <source>
        <dbReference type="ARBA" id="ARBA00026104"/>
    </source>
</evidence>
<evidence type="ECO:0000256" key="11">
    <source>
        <dbReference type="ARBA" id="ARBA00023098"/>
    </source>
</evidence>
<dbReference type="PANTHER" id="PTHR45792:SF2">
    <property type="entry name" value="DIACYLGLYCEROL LIPASE-BETA"/>
    <property type="match status" value="1"/>
</dbReference>
<dbReference type="EMBL" id="KK116504">
    <property type="protein sequence ID" value="KFM67967.1"/>
    <property type="molecule type" value="Genomic_DNA"/>
</dbReference>
<keyword evidence="18" id="KW-1185">Reference proteome</keyword>
<keyword evidence="8" id="KW-0106">Calcium</keyword>
<keyword evidence="7" id="KW-0378">Hydrolase</keyword>
<evidence type="ECO:0000256" key="12">
    <source>
        <dbReference type="ARBA" id="ARBA00023136"/>
    </source>
</evidence>
<feature type="non-terminal residue" evidence="17">
    <location>
        <position position="543"/>
    </location>
</feature>
<comment type="subcellular location">
    <subcellularLocation>
        <location evidence="2">Cell membrane</location>
        <topology evidence="2">Multi-pass membrane protein</topology>
    </subcellularLocation>
</comment>
<evidence type="ECO:0000256" key="4">
    <source>
        <dbReference type="ARBA" id="ARBA00022553"/>
    </source>
</evidence>
<dbReference type="GO" id="GO:0046340">
    <property type="term" value="P:diacylglycerol catabolic process"/>
    <property type="evidence" value="ECO:0007669"/>
    <property type="project" value="TreeGrafter"/>
</dbReference>
<keyword evidence="6" id="KW-0479">Metal-binding</keyword>
<keyword evidence="4" id="KW-0597">Phosphoprotein</keyword>
<evidence type="ECO:0000313" key="17">
    <source>
        <dbReference type="EMBL" id="KFM67967.1"/>
    </source>
</evidence>
<evidence type="ECO:0000256" key="5">
    <source>
        <dbReference type="ARBA" id="ARBA00022692"/>
    </source>
</evidence>
<evidence type="ECO:0000256" key="2">
    <source>
        <dbReference type="ARBA" id="ARBA00004651"/>
    </source>
</evidence>
<dbReference type="InterPro" id="IPR029058">
    <property type="entry name" value="AB_hydrolase_fold"/>
</dbReference>
<accession>A0A087TS78</accession>
<dbReference type="AlphaFoldDB" id="A0A087TS78"/>